<keyword evidence="4" id="KW-0964">Secreted</keyword>
<keyword evidence="8" id="KW-1185">Reference proteome</keyword>
<keyword evidence="7" id="KW-0966">Cell projection</keyword>
<feature type="domain" description="Flagellin N-terminal" evidence="5">
    <location>
        <begin position="13"/>
        <end position="137"/>
    </location>
</feature>
<dbReference type="GO" id="GO:0005198">
    <property type="term" value="F:structural molecule activity"/>
    <property type="evidence" value="ECO:0007669"/>
    <property type="project" value="UniProtKB-UniRule"/>
</dbReference>
<dbReference type="EMBL" id="PEIK01000009">
    <property type="protein sequence ID" value="PIH03740.1"/>
    <property type="molecule type" value="Genomic_DNA"/>
</dbReference>
<dbReference type="Proteomes" id="UP000231322">
    <property type="component" value="Unassembled WGS sequence"/>
</dbReference>
<dbReference type="SUPFAM" id="SSF64518">
    <property type="entry name" value="Phase 1 flagellin"/>
    <property type="match status" value="1"/>
</dbReference>
<reference evidence="7 8" key="1">
    <citation type="submission" date="2017-10" db="EMBL/GenBank/DDBJ databases">
        <title>Reclassification of Eubacterium combesii and discrepancies in the nomenclature of botulinum neurotoxin producing clostridia. Request for an Opinion.</title>
        <authorList>
            <person name="Dobritsa A.P."/>
            <person name="Kutumbaka K.K."/>
            <person name="Samadpour M."/>
        </authorList>
    </citation>
    <scope>NUCLEOTIDE SEQUENCE [LARGE SCALE GENOMIC DNA]</scope>
    <source>
        <strain evidence="7 8">DSM 20696</strain>
    </source>
</reference>
<dbReference type="GO" id="GO:0005576">
    <property type="term" value="C:extracellular region"/>
    <property type="evidence" value="ECO:0007669"/>
    <property type="project" value="UniProtKB-SubCell"/>
</dbReference>
<dbReference type="Pfam" id="PF00700">
    <property type="entry name" value="Flagellin_C"/>
    <property type="match status" value="1"/>
</dbReference>
<dbReference type="InterPro" id="IPR046358">
    <property type="entry name" value="Flagellin_C"/>
</dbReference>
<dbReference type="PRINTS" id="PR00207">
    <property type="entry name" value="FLAGELLIN"/>
</dbReference>
<comment type="similarity">
    <text evidence="1 4">Belongs to the bacterial flagellin family.</text>
</comment>
<evidence type="ECO:0000256" key="1">
    <source>
        <dbReference type="ARBA" id="ARBA00005709"/>
    </source>
</evidence>
<organism evidence="7 8">
    <name type="scientific">Clostridium combesii</name>
    <dbReference type="NCBI Taxonomy" id="39481"/>
    <lineage>
        <taxon>Bacteria</taxon>
        <taxon>Bacillati</taxon>
        <taxon>Bacillota</taxon>
        <taxon>Clostridia</taxon>
        <taxon>Eubacteriales</taxon>
        <taxon>Clostridiaceae</taxon>
        <taxon>Clostridium</taxon>
    </lineage>
</organism>
<evidence type="ECO:0000256" key="2">
    <source>
        <dbReference type="ARBA" id="ARBA00020110"/>
    </source>
</evidence>
<evidence type="ECO:0000256" key="3">
    <source>
        <dbReference type="ARBA" id="ARBA00023143"/>
    </source>
</evidence>
<dbReference type="PANTHER" id="PTHR42792">
    <property type="entry name" value="FLAGELLIN"/>
    <property type="match status" value="1"/>
</dbReference>
<keyword evidence="3 4" id="KW-0975">Bacterial flagellum</keyword>
<comment type="function">
    <text evidence="4">Flagellin is the subunit protein which polymerizes to form the filaments of bacterial flagella.</text>
</comment>
<comment type="caution">
    <text evidence="7">The sequence shown here is derived from an EMBL/GenBank/DDBJ whole genome shotgun (WGS) entry which is preliminary data.</text>
</comment>
<dbReference type="AlphaFoldDB" id="A0A2G7HF60"/>
<evidence type="ECO:0000259" key="5">
    <source>
        <dbReference type="Pfam" id="PF00669"/>
    </source>
</evidence>
<dbReference type="GO" id="GO:0009288">
    <property type="term" value="C:bacterial-type flagellum"/>
    <property type="evidence" value="ECO:0007669"/>
    <property type="project" value="UniProtKB-SubCell"/>
</dbReference>
<dbReference type="InterPro" id="IPR001492">
    <property type="entry name" value="Flagellin"/>
</dbReference>
<evidence type="ECO:0000259" key="6">
    <source>
        <dbReference type="Pfam" id="PF00700"/>
    </source>
</evidence>
<gene>
    <name evidence="7" type="ORF">CS538_12150</name>
</gene>
<dbReference type="RefSeq" id="WP_012721036.1">
    <property type="nucleotide sequence ID" value="NZ_PEIK01000009.1"/>
</dbReference>
<name>A0A2G7HF60_9CLOT</name>
<feature type="domain" description="Flagellin C-terminal" evidence="6">
    <location>
        <begin position="183"/>
        <end position="261"/>
    </location>
</feature>
<protein>
    <recommendedName>
        <fullName evidence="2 4">Flagellin</fullName>
    </recommendedName>
</protein>
<dbReference type="Pfam" id="PF00669">
    <property type="entry name" value="Flagellin_N"/>
    <property type="match status" value="1"/>
</dbReference>
<accession>A0A2G7HF60</accession>
<evidence type="ECO:0000256" key="4">
    <source>
        <dbReference type="RuleBase" id="RU362073"/>
    </source>
</evidence>
<evidence type="ECO:0000313" key="7">
    <source>
        <dbReference type="EMBL" id="PIH03740.1"/>
    </source>
</evidence>
<sequence length="272" mass="30334">MLINNANVLGSFNRITKQKFKNESVVEKVSSGKRINRASDDASGITISESFKAQVRGLSQAGRNTQDGISMLQTVDAALDDISKHLYRMKEIAVKAANDTLTDEDRKLAHEEFKELKNSIDEISDKTEFNKIKLLKEDKDLNIQIKDNPYVTYTVKLQAVNTERMDIKDSTVDTFQDASKAISSIDKALNELIKYRVNTGNDYNNLCQAFNDSSNSELNLTASLSRVEDSDMASSMMNLIKGNVLSEYNKSMLVAVRETTQGINAIISKSLL</sequence>
<proteinExistence type="inferred from homology"/>
<dbReference type="PANTHER" id="PTHR42792:SF2">
    <property type="entry name" value="FLAGELLIN"/>
    <property type="match status" value="1"/>
</dbReference>
<evidence type="ECO:0000313" key="8">
    <source>
        <dbReference type="Proteomes" id="UP000231322"/>
    </source>
</evidence>
<comment type="subcellular location">
    <subcellularLocation>
        <location evidence="4">Secreted</location>
    </subcellularLocation>
    <subcellularLocation>
        <location evidence="4">Bacterial flagellum</location>
    </subcellularLocation>
</comment>
<keyword evidence="7" id="KW-0969">Cilium</keyword>
<keyword evidence="7" id="KW-0282">Flagellum</keyword>
<dbReference type="Gene3D" id="1.20.1330.10">
    <property type="entry name" value="f41 fragment of flagellin, N-terminal domain"/>
    <property type="match status" value="1"/>
</dbReference>
<dbReference type="Gene3D" id="6.10.10.10">
    <property type="entry name" value="Flagellar export chaperone, C-terminal domain"/>
    <property type="match status" value="1"/>
</dbReference>
<dbReference type="InterPro" id="IPR042187">
    <property type="entry name" value="Flagellin_C_sub2"/>
</dbReference>
<dbReference type="InterPro" id="IPR001029">
    <property type="entry name" value="Flagellin_N"/>
</dbReference>